<reference evidence="1 2" key="1">
    <citation type="journal article" date="2019" name="Sci. Rep.">
        <title>A high-quality genome of Eragrostis curvula grass provides insights into Poaceae evolution and supports new strategies to enhance forage quality.</title>
        <authorList>
            <person name="Carballo J."/>
            <person name="Santos B.A.C.M."/>
            <person name="Zappacosta D."/>
            <person name="Garbus I."/>
            <person name="Selva J.P."/>
            <person name="Gallo C.A."/>
            <person name="Diaz A."/>
            <person name="Albertini E."/>
            <person name="Caccamo M."/>
            <person name="Echenique V."/>
        </authorList>
    </citation>
    <scope>NUCLEOTIDE SEQUENCE [LARGE SCALE GENOMIC DNA]</scope>
    <source>
        <strain evidence="2">cv. Victoria</strain>
        <tissue evidence="1">Leaf</tissue>
    </source>
</reference>
<gene>
    <name evidence="1" type="ORF">EJB05_04499</name>
</gene>
<sequence length="54" mass="5942">MISISAVLTHLCSLNSVREASGSITHVWVSHQKQDSRGNGFVQHAGIYNEFLQS</sequence>
<feature type="non-terminal residue" evidence="1">
    <location>
        <position position="54"/>
    </location>
</feature>
<dbReference type="Proteomes" id="UP000324897">
    <property type="component" value="Chromosome 5"/>
</dbReference>
<feature type="non-terminal residue" evidence="1">
    <location>
        <position position="1"/>
    </location>
</feature>
<comment type="caution">
    <text evidence="1">The sequence shown here is derived from an EMBL/GenBank/DDBJ whole genome shotgun (WGS) entry which is preliminary data.</text>
</comment>
<evidence type="ECO:0000313" key="2">
    <source>
        <dbReference type="Proteomes" id="UP000324897"/>
    </source>
</evidence>
<protein>
    <submittedName>
        <fullName evidence="1">Uncharacterized protein</fullName>
    </submittedName>
</protein>
<evidence type="ECO:0000313" key="1">
    <source>
        <dbReference type="EMBL" id="TVU45030.1"/>
    </source>
</evidence>
<dbReference type="AlphaFoldDB" id="A0A5J9WCA1"/>
<dbReference type="Gramene" id="TVU45030">
    <property type="protein sequence ID" value="TVU45030"/>
    <property type="gene ID" value="EJB05_04499"/>
</dbReference>
<name>A0A5J9WCA1_9POAL</name>
<keyword evidence="2" id="KW-1185">Reference proteome</keyword>
<dbReference type="EMBL" id="RWGY01000004">
    <property type="protein sequence ID" value="TVU45030.1"/>
    <property type="molecule type" value="Genomic_DNA"/>
</dbReference>
<proteinExistence type="predicted"/>
<accession>A0A5J9WCA1</accession>
<organism evidence="1 2">
    <name type="scientific">Eragrostis curvula</name>
    <name type="common">weeping love grass</name>
    <dbReference type="NCBI Taxonomy" id="38414"/>
    <lineage>
        <taxon>Eukaryota</taxon>
        <taxon>Viridiplantae</taxon>
        <taxon>Streptophyta</taxon>
        <taxon>Embryophyta</taxon>
        <taxon>Tracheophyta</taxon>
        <taxon>Spermatophyta</taxon>
        <taxon>Magnoliopsida</taxon>
        <taxon>Liliopsida</taxon>
        <taxon>Poales</taxon>
        <taxon>Poaceae</taxon>
        <taxon>PACMAD clade</taxon>
        <taxon>Chloridoideae</taxon>
        <taxon>Eragrostideae</taxon>
        <taxon>Eragrostidinae</taxon>
        <taxon>Eragrostis</taxon>
    </lineage>
</organism>